<dbReference type="InterPro" id="IPR003591">
    <property type="entry name" value="Leu-rich_rpt_typical-subtyp"/>
</dbReference>
<proteinExistence type="predicted"/>
<dbReference type="InterPro" id="IPR001611">
    <property type="entry name" value="Leu-rich_rpt"/>
</dbReference>
<keyword evidence="5" id="KW-1185">Reference proteome</keyword>
<sequence>MAGFLAFTLLIIGWVSVTKAGDACAMLQVSYCNCTEYHLEIINETRVFHAREKSRAIAPTTNPKIRDPYKQTVVNCNLKQIDSTALERIATSLYRKLVDKLSVRNIPFEKEQTLARLPNKWLKDVRVKQFEITDSELSGDFIWNGNPFAGQEHTLIWFSAVRCKLTGALTYDSLGSVNIKGLENLPRLEGIDLSQNHLVTVQKSAFSHIHRKLKTIVLSRNIIQEVLPGSFHGLKNLQHIDLSHNVLENITRDVFNCEPKFLRRINLSWNKLQILPANIFSNMSALKRVDVSFNYLYSMPEDPWKSVWWQLQFIDISNNFIECDCNLLWLVTTSNVSEKLPPKRKIKGQCSRSLSSLFVQHFDLESLTLEKLDCDTEDDEIDDYDYLDRIVVKDRKKTKMPDYFTTPNYFTNRNSSTPRNYFTTPRRIRRSVF</sequence>
<dbReference type="PANTHER" id="PTHR24366">
    <property type="entry name" value="IG(IMMUNOGLOBULIN) AND LRR(LEUCINE RICH REPEAT) DOMAINS"/>
    <property type="match status" value="1"/>
</dbReference>
<evidence type="ECO:0000313" key="5">
    <source>
        <dbReference type="Proteomes" id="UP000887116"/>
    </source>
</evidence>
<name>A0A8X6FVC6_TRICU</name>
<comment type="caution">
    <text evidence="4">The sequence shown here is derived from an EMBL/GenBank/DDBJ whole genome shotgun (WGS) entry which is preliminary data.</text>
</comment>
<keyword evidence="3" id="KW-0732">Signal</keyword>
<organism evidence="4 5">
    <name type="scientific">Trichonephila clavata</name>
    <name type="common">Joro spider</name>
    <name type="synonym">Nephila clavata</name>
    <dbReference type="NCBI Taxonomy" id="2740835"/>
    <lineage>
        <taxon>Eukaryota</taxon>
        <taxon>Metazoa</taxon>
        <taxon>Ecdysozoa</taxon>
        <taxon>Arthropoda</taxon>
        <taxon>Chelicerata</taxon>
        <taxon>Arachnida</taxon>
        <taxon>Araneae</taxon>
        <taxon>Araneomorphae</taxon>
        <taxon>Entelegynae</taxon>
        <taxon>Araneoidea</taxon>
        <taxon>Nephilidae</taxon>
        <taxon>Trichonephila</taxon>
    </lineage>
</organism>
<feature type="chain" id="PRO_5036457304" evidence="3">
    <location>
        <begin position="21"/>
        <end position="433"/>
    </location>
</feature>
<dbReference type="PANTHER" id="PTHR24366:SF96">
    <property type="entry name" value="LEUCINE RICH REPEAT CONTAINING 53"/>
    <property type="match status" value="1"/>
</dbReference>
<dbReference type="Pfam" id="PF13855">
    <property type="entry name" value="LRR_8"/>
    <property type="match status" value="1"/>
</dbReference>
<evidence type="ECO:0000256" key="3">
    <source>
        <dbReference type="SAM" id="SignalP"/>
    </source>
</evidence>
<gene>
    <name evidence="4" type="primary">AVEN_151468_1</name>
    <name evidence="4" type="ORF">TNCT_435951</name>
</gene>
<evidence type="ECO:0000256" key="1">
    <source>
        <dbReference type="ARBA" id="ARBA00022614"/>
    </source>
</evidence>
<accession>A0A8X6FVC6</accession>
<dbReference type="Gene3D" id="3.80.10.10">
    <property type="entry name" value="Ribonuclease Inhibitor"/>
    <property type="match status" value="1"/>
</dbReference>
<dbReference type="InterPro" id="IPR032675">
    <property type="entry name" value="LRR_dom_sf"/>
</dbReference>
<keyword evidence="2" id="KW-0677">Repeat</keyword>
<protein>
    <submittedName>
        <fullName evidence="4">Uncharacterized protein</fullName>
    </submittedName>
</protein>
<dbReference type="SMART" id="SM00369">
    <property type="entry name" value="LRR_TYP"/>
    <property type="match status" value="5"/>
</dbReference>
<dbReference type="OrthoDB" id="676979at2759"/>
<dbReference type="AlphaFoldDB" id="A0A8X6FVC6"/>
<evidence type="ECO:0000256" key="2">
    <source>
        <dbReference type="ARBA" id="ARBA00022737"/>
    </source>
</evidence>
<evidence type="ECO:0000313" key="4">
    <source>
        <dbReference type="EMBL" id="GFQ67993.1"/>
    </source>
</evidence>
<dbReference type="SUPFAM" id="SSF52058">
    <property type="entry name" value="L domain-like"/>
    <property type="match status" value="1"/>
</dbReference>
<dbReference type="EMBL" id="BMAO01020524">
    <property type="protein sequence ID" value="GFQ67993.1"/>
    <property type="molecule type" value="Genomic_DNA"/>
</dbReference>
<feature type="signal peptide" evidence="3">
    <location>
        <begin position="1"/>
        <end position="20"/>
    </location>
</feature>
<reference evidence="4" key="1">
    <citation type="submission" date="2020-07" db="EMBL/GenBank/DDBJ databases">
        <title>Multicomponent nature underlies the extraordinary mechanical properties of spider dragline silk.</title>
        <authorList>
            <person name="Kono N."/>
            <person name="Nakamura H."/>
            <person name="Mori M."/>
            <person name="Yoshida Y."/>
            <person name="Ohtoshi R."/>
            <person name="Malay A.D."/>
            <person name="Moran D.A.P."/>
            <person name="Tomita M."/>
            <person name="Numata K."/>
            <person name="Arakawa K."/>
        </authorList>
    </citation>
    <scope>NUCLEOTIDE SEQUENCE</scope>
</reference>
<dbReference type="Proteomes" id="UP000887116">
    <property type="component" value="Unassembled WGS sequence"/>
</dbReference>
<keyword evidence="1" id="KW-0433">Leucine-rich repeat</keyword>
<dbReference type="PROSITE" id="PS51450">
    <property type="entry name" value="LRR"/>
    <property type="match status" value="1"/>
</dbReference>